<dbReference type="InterPro" id="IPR001789">
    <property type="entry name" value="Sig_transdc_resp-reg_receiver"/>
</dbReference>
<feature type="transmembrane region" description="Helical" evidence="7">
    <location>
        <begin position="276"/>
        <end position="297"/>
    </location>
</feature>
<feature type="domain" description="Histidine kinase" evidence="8">
    <location>
        <begin position="327"/>
        <end position="548"/>
    </location>
</feature>
<dbReference type="InterPro" id="IPR011006">
    <property type="entry name" value="CheY-like_superfamily"/>
</dbReference>
<dbReference type="SMART" id="SM00387">
    <property type="entry name" value="HATPase_c"/>
    <property type="match status" value="1"/>
</dbReference>
<dbReference type="Proteomes" id="UP001165395">
    <property type="component" value="Unassembled WGS sequence"/>
</dbReference>
<dbReference type="RefSeq" id="WP_227178513.1">
    <property type="nucleotide sequence ID" value="NZ_JAJBZT010000002.1"/>
</dbReference>
<dbReference type="SMART" id="SM00388">
    <property type="entry name" value="HisKA"/>
    <property type="match status" value="1"/>
</dbReference>
<dbReference type="SUPFAM" id="SSF55874">
    <property type="entry name" value="ATPase domain of HSP90 chaperone/DNA topoisomerase II/histidine kinase"/>
    <property type="match status" value="1"/>
</dbReference>
<dbReference type="InterPro" id="IPR003594">
    <property type="entry name" value="HATPase_dom"/>
</dbReference>
<dbReference type="PROSITE" id="PS50894">
    <property type="entry name" value="HPT"/>
    <property type="match status" value="1"/>
</dbReference>
<keyword evidence="7" id="KW-0472">Membrane</keyword>
<keyword evidence="7" id="KW-0812">Transmembrane</keyword>
<keyword evidence="3 6" id="KW-0597">Phosphoprotein</keyword>
<feature type="modified residue" description="4-aspartylphosphate" evidence="6">
    <location>
        <position position="761"/>
    </location>
</feature>
<evidence type="ECO:0000313" key="12">
    <source>
        <dbReference type="Proteomes" id="UP001165395"/>
    </source>
</evidence>
<comment type="catalytic activity">
    <reaction evidence="1">
        <text>ATP + protein L-histidine = ADP + protein N-phospho-L-histidine.</text>
        <dbReference type="EC" id="2.7.13.3"/>
    </reaction>
</comment>
<dbReference type="Gene3D" id="3.40.50.2300">
    <property type="match status" value="1"/>
</dbReference>
<dbReference type="CDD" id="cd00082">
    <property type="entry name" value="HisKA"/>
    <property type="match status" value="1"/>
</dbReference>
<dbReference type="SUPFAM" id="SSF52172">
    <property type="entry name" value="CheY-like"/>
    <property type="match status" value="2"/>
</dbReference>
<sequence>MSPFNSIKPESNHYRAITLRDIRLASKQERLNFVSSWLVLNILSIALGLASVKMGWSGIPVEFGGADFSLTLYPPLTICSLLTLWFGFWWGAIPAYISTFCLSIYFQMSPSWAALFALSDPIAFAVFIAGYRAISLPLTLRSAHSLLSFVLLVFLGGILSSVGTFIWSYTGHYTPQQTLNIWQGWWVGYVAQSVVIGVPILLLFSEKVTNWRDKIFPFPEKLKPLNQRGLLFSIIILLSSIYLFILLSVLLSNNIIRNPDKIDSNTLSQQIELLKATSHATYLVIGFLFFALAYLGYHLIVNWNKRLLEAIDTAQQAAKAKSAFLARMSHEIRTPMNAIIGLSEIALHKSKDPRQKDYLSKIRLSADSLLILINDILDFSKSEAGKLQLENKPFFLEEVVSRVVNQIAMKIFEKDIEFVIDIEKNSPSRLVGDRVKLEQVLLNLLSNAAKFTNKGEIRLSIHPGKSTADKIELNFTVQDTGVGIPASRINNLFQPFTQADESITRKYGGTGLGLAICKQIVDAMNGNIWVESHEATGSSFCFTAEFGIVDSLPVIDQTLPQTAFVHIENSYALRNCLQYLNLLGIHPVAITNLEQLFEKVDANLTKPDFIISETEHKSWTEVRQIADLKQDNGKPIPIIFLSSPLESNNDIDLLEIDQPFIQVISKPILPTHLISAIKSLHSPGQLSRRRDDRAIWTNSKEETSYRALFKAYILIVEDDPINLQIAEELLTNVGVITDTAVNGSEAVKKVRQNQYDAVLMDIHMPVMDGISASVIIRQEGHLDLPIIALTAHTISDVALLPEEAKFTEVVNKPFLPDTLYSTLARLIRPSINTDREVLVTAYANDKYSEEGSNLAPEAQLNTLPSLPSLPGINLVLGQKTVGLPTDRYLNILRKFDQHHSGTPAKLQEAFKEKNWQEVHRIAHSLKSVGRSIGAEKICTLSEQLESAAKNNQVEASIVEALSDALIEAITSLSTLKT</sequence>
<evidence type="ECO:0000256" key="3">
    <source>
        <dbReference type="ARBA" id="ARBA00022553"/>
    </source>
</evidence>
<protein>
    <recommendedName>
        <fullName evidence="2">histidine kinase</fullName>
        <ecNumber evidence="2">2.7.13.3</ecNumber>
    </recommendedName>
</protein>
<dbReference type="EMBL" id="JAJBZT010000002">
    <property type="protein sequence ID" value="MCB6182612.1"/>
    <property type="molecule type" value="Genomic_DNA"/>
</dbReference>
<gene>
    <name evidence="11" type="ORF">LIN78_03480</name>
</gene>
<evidence type="ECO:0000259" key="10">
    <source>
        <dbReference type="PROSITE" id="PS50894"/>
    </source>
</evidence>
<dbReference type="PRINTS" id="PR00344">
    <property type="entry name" value="BCTRLSENSOR"/>
</dbReference>
<dbReference type="SUPFAM" id="SSF47384">
    <property type="entry name" value="Homodimeric domain of signal transducing histidine kinase"/>
    <property type="match status" value="1"/>
</dbReference>
<dbReference type="InterPro" id="IPR005467">
    <property type="entry name" value="His_kinase_dom"/>
</dbReference>
<name>A0ABS8D352_9NEIS</name>
<dbReference type="Pfam" id="PF00072">
    <property type="entry name" value="Response_reg"/>
    <property type="match status" value="1"/>
</dbReference>
<evidence type="ECO:0000256" key="5">
    <source>
        <dbReference type="PROSITE-ProRule" id="PRU00110"/>
    </source>
</evidence>
<dbReference type="EC" id="2.7.13.3" evidence="2"/>
<dbReference type="SUPFAM" id="SSF47226">
    <property type="entry name" value="Histidine-containing phosphotransfer domain, HPT domain"/>
    <property type="match status" value="1"/>
</dbReference>
<feature type="domain" description="HPt" evidence="10">
    <location>
        <begin position="884"/>
        <end position="977"/>
    </location>
</feature>
<evidence type="ECO:0000256" key="4">
    <source>
        <dbReference type="ARBA" id="ARBA00023012"/>
    </source>
</evidence>
<keyword evidence="4" id="KW-0902">Two-component regulatory system</keyword>
<feature type="transmembrane region" description="Helical" evidence="7">
    <location>
        <begin position="112"/>
        <end position="134"/>
    </location>
</feature>
<dbReference type="CDD" id="cd17546">
    <property type="entry name" value="REC_hyHK_CKI1_RcsC-like"/>
    <property type="match status" value="1"/>
</dbReference>
<accession>A0ABS8D352</accession>
<organism evidence="11 12">
    <name type="scientific">Leeia speluncae</name>
    <dbReference type="NCBI Taxonomy" id="2884804"/>
    <lineage>
        <taxon>Bacteria</taxon>
        <taxon>Pseudomonadati</taxon>
        <taxon>Pseudomonadota</taxon>
        <taxon>Betaproteobacteria</taxon>
        <taxon>Neisseriales</taxon>
        <taxon>Leeiaceae</taxon>
        <taxon>Leeia</taxon>
    </lineage>
</organism>
<dbReference type="InterPro" id="IPR004358">
    <property type="entry name" value="Sig_transdc_His_kin-like_C"/>
</dbReference>
<dbReference type="Gene3D" id="3.30.565.10">
    <property type="entry name" value="Histidine kinase-like ATPase, C-terminal domain"/>
    <property type="match status" value="1"/>
</dbReference>
<dbReference type="SMART" id="SM00448">
    <property type="entry name" value="REC"/>
    <property type="match status" value="1"/>
</dbReference>
<dbReference type="PROSITE" id="PS50110">
    <property type="entry name" value="RESPONSE_REGULATORY"/>
    <property type="match status" value="2"/>
</dbReference>
<dbReference type="PANTHER" id="PTHR45339:SF5">
    <property type="entry name" value="HISTIDINE KINASE"/>
    <property type="match status" value="1"/>
</dbReference>
<proteinExistence type="predicted"/>
<comment type="caution">
    <text evidence="6">Lacks conserved residue(s) required for the propagation of feature annotation.</text>
</comment>
<dbReference type="InterPro" id="IPR036097">
    <property type="entry name" value="HisK_dim/P_sf"/>
</dbReference>
<feature type="domain" description="Response regulatory" evidence="9">
    <location>
        <begin position="562"/>
        <end position="681"/>
    </location>
</feature>
<feature type="domain" description="Response regulatory" evidence="9">
    <location>
        <begin position="712"/>
        <end position="827"/>
    </location>
</feature>
<dbReference type="Pfam" id="PF01627">
    <property type="entry name" value="Hpt"/>
    <property type="match status" value="1"/>
</dbReference>
<dbReference type="InterPro" id="IPR036641">
    <property type="entry name" value="HPT_dom_sf"/>
</dbReference>
<dbReference type="Gene3D" id="1.20.120.160">
    <property type="entry name" value="HPT domain"/>
    <property type="match status" value="1"/>
</dbReference>
<keyword evidence="7" id="KW-1133">Transmembrane helix</keyword>
<dbReference type="Gene3D" id="1.10.287.130">
    <property type="match status" value="1"/>
</dbReference>
<evidence type="ECO:0000259" key="8">
    <source>
        <dbReference type="PROSITE" id="PS50109"/>
    </source>
</evidence>
<evidence type="ECO:0000313" key="11">
    <source>
        <dbReference type="EMBL" id="MCB6182612.1"/>
    </source>
</evidence>
<dbReference type="PROSITE" id="PS50109">
    <property type="entry name" value="HIS_KIN"/>
    <property type="match status" value="1"/>
</dbReference>
<dbReference type="InterPro" id="IPR003661">
    <property type="entry name" value="HisK_dim/P_dom"/>
</dbReference>
<evidence type="ECO:0000256" key="7">
    <source>
        <dbReference type="SAM" id="Phobius"/>
    </source>
</evidence>
<dbReference type="InterPro" id="IPR036890">
    <property type="entry name" value="HATPase_C_sf"/>
</dbReference>
<feature type="transmembrane region" description="Helical" evidence="7">
    <location>
        <begin position="72"/>
        <end position="92"/>
    </location>
</feature>
<dbReference type="PANTHER" id="PTHR45339">
    <property type="entry name" value="HYBRID SIGNAL TRANSDUCTION HISTIDINE KINASE J"/>
    <property type="match status" value="1"/>
</dbReference>
<dbReference type="CDD" id="cd16922">
    <property type="entry name" value="HATPase_EvgS-ArcB-TorS-like"/>
    <property type="match status" value="1"/>
</dbReference>
<dbReference type="Pfam" id="PF00512">
    <property type="entry name" value="HisKA"/>
    <property type="match status" value="1"/>
</dbReference>
<dbReference type="Pfam" id="PF02518">
    <property type="entry name" value="HATPase_c"/>
    <property type="match status" value="1"/>
</dbReference>
<evidence type="ECO:0000256" key="2">
    <source>
        <dbReference type="ARBA" id="ARBA00012438"/>
    </source>
</evidence>
<comment type="caution">
    <text evidence="11">The sequence shown here is derived from an EMBL/GenBank/DDBJ whole genome shotgun (WGS) entry which is preliminary data.</text>
</comment>
<feature type="transmembrane region" description="Helical" evidence="7">
    <location>
        <begin position="230"/>
        <end position="256"/>
    </location>
</feature>
<keyword evidence="12" id="KW-1185">Reference proteome</keyword>
<dbReference type="CDD" id="cd00088">
    <property type="entry name" value="HPT"/>
    <property type="match status" value="1"/>
</dbReference>
<evidence type="ECO:0000256" key="1">
    <source>
        <dbReference type="ARBA" id="ARBA00000085"/>
    </source>
</evidence>
<feature type="transmembrane region" description="Helical" evidence="7">
    <location>
        <begin position="186"/>
        <end position="204"/>
    </location>
</feature>
<feature type="transmembrane region" description="Helical" evidence="7">
    <location>
        <begin position="33"/>
        <end position="52"/>
    </location>
</feature>
<evidence type="ECO:0000259" key="9">
    <source>
        <dbReference type="PROSITE" id="PS50110"/>
    </source>
</evidence>
<feature type="transmembrane region" description="Helical" evidence="7">
    <location>
        <begin position="146"/>
        <end position="166"/>
    </location>
</feature>
<dbReference type="InterPro" id="IPR008207">
    <property type="entry name" value="Sig_transdc_His_kin_Hpt_dom"/>
</dbReference>
<feature type="modified residue" description="Phosphohistidine" evidence="5">
    <location>
        <position position="923"/>
    </location>
</feature>
<evidence type="ECO:0000256" key="6">
    <source>
        <dbReference type="PROSITE-ProRule" id="PRU00169"/>
    </source>
</evidence>
<reference evidence="11" key="1">
    <citation type="submission" date="2021-10" db="EMBL/GenBank/DDBJ databases">
        <title>The complete genome sequence of Leeia sp. TBRC 13508.</title>
        <authorList>
            <person name="Charoenyingcharoen P."/>
            <person name="Yukphan P."/>
        </authorList>
    </citation>
    <scope>NUCLEOTIDE SEQUENCE</scope>
    <source>
        <strain evidence="11">TBRC 13508</strain>
    </source>
</reference>